<proteinExistence type="predicted"/>
<sequence length="136" mass="15474">HLPRQHPLAEVLLSGITKETRPLVKFKSHLYYEEKDHVAETEKSLKPLIGSQMIMYKNGSSQGIAYEDVFEGVYYPAVSLYKNTKVTMNFGPDFKCPPQGLKDFRPMSDAASQTMVEYALADIIYHVENEGKLPEF</sequence>
<dbReference type="SUPFAM" id="SSF49899">
    <property type="entry name" value="Concanavalin A-like lectins/glucanases"/>
    <property type="match status" value="1"/>
</dbReference>
<accession>A0A8W8MGY9</accession>
<dbReference type="EnsemblMetazoa" id="G3294.1">
    <property type="protein sequence ID" value="G3294.1:cds"/>
    <property type="gene ID" value="G3294"/>
</dbReference>
<evidence type="ECO:0000313" key="1">
    <source>
        <dbReference type="EnsemblMetazoa" id="G3294.1:cds"/>
    </source>
</evidence>
<dbReference type="AlphaFoldDB" id="A0A8W8MGY9"/>
<dbReference type="Proteomes" id="UP000005408">
    <property type="component" value="Unassembled WGS sequence"/>
</dbReference>
<reference evidence="1" key="1">
    <citation type="submission" date="2022-08" db="UniProtKB">
        <authorList>
            <consortium name="EnsemblMetazoa"/>
        </authorList>
    </citation>
    <scope>IDENTIFICATION</scope>
    <source>
        <strain evidence="1">05x7-T-G4-1.051#20</strain>
    </source>
</reference>
<dbReference type="PANTHER" id="PTHR10598">
    <property type="entry name" value="SET1/ASH2 HISTONE METHYLTRANSFERASE COMPLEX SUBUNIT ASH2"/>
    <property type="match status" value="1"/>
</dbReference>
<evidence type="ECO:0000313" key="2">
    <source>
        <dbReference type="Proteomes" id="UP000005408"/>
    </source>
</evidence>
<name>A0A8W8MGY9_MAGGI</name>
<dbReference type="Gene3D" id="2.60.120.920">
    <property type="match status" value="1"/>
</dbReference>
<dbReference type="InterPro" id="IPR037353">
    <property type="entry name" value="ASH2"/>
</dbReference>
<protein>
    <recommendedName>
        <fullName evidence="3">Set1/Ash2 histone methyltransferase complex subunit ASH2</fullName>
    </recommendedName>
</protein>
<dbReference type="PANTHER" id="PTHR10598:SF0">
    <property type="entry name" value="SET1_ASH2 HISTONE METHYLTRANSFERASE COMPLEX SUBUNIT ASH2"/>
    <property type="match status" value="1"/>
</dbReference>
<dbReference type="InterPro" id="IPR013320">
    <property type="entry name" value="ConA-like_dom_sf"/>
</dbReference>
<organism evidence="1 2">
    <name type="scientific">Magallana gigas</name>
    <name type="common">Pacific oyster</name>
    <name type="synonym">Crassostrea gigas</name>
    <dbReference type="NCBI Taxonomy" id="29159"/>
    <lineage>
        <taxon>Eukaryota</taxon>
        <taxon>Metazoa</taxon>
        <taxon>Spiralia</taxon>
        <taxon>Lophotrochozoa</taxon>
        <taxon>Mollusca</taxon>
        <taxon>Bivalvia</taxon>
        <taxon>Autobranchia</taxon>
        <taxon>Pteriomorphia</taxon>
        <taxon>Ostreida</taxon>
        <taxon>Ostreoidea</taxon>
        <taxon>Ostreidae</taxon>
        <taxon>Magallana</taxon>
    </lineage>
</organism>
<evidence type="ECO:0008006" key="3">
    <source>
        <dbReference type="Google" id="ProtNLM"/>
    </source>
</evidence>
<dbReference type="GO" id="GO:0048188">
    <property type="term" value="C:Set1C/COMPASS complex"/>
    <property type="evidence" value="ECO:0007669"/>
    <property type="project" value="InterPro"/>
</dbReference>
<dbReference type="InterPro" id="IPR043136">
    <property type="entry name" value="B30.2/SPRY_sf"/>
</dbReference>
<dbReference type="GO" id="GO:0000976">
    <property type="term" value="F:transcription cis-regulatory region binding"/>
    <property type="evidence" value="ECO:0007669"/>
    <property type="project" value="TreeGrafter"/>
</dbReference>
<keyword evidence="2" id="KW-1185">Reference proteome</keyword>